<name>A0A2K1KNB4_PHYPA</name>
<reference evidence="1 3" key="1">
    <citation type="journal article" date="2008" name="Science">
        <title>The Physcomitrella genome reveals evolutionary insights into the conquest of land by plants.</title>
        <authorList>
            <person name="Rensing S."/>
            <person name="Lang D."/>
            <person name="Zimmer A."/>
            <person name="Terry A."/>
            <person name="Salamov A."/>
            <person name="Shapiro H."/>
            <person name="Nishiyama T."/>
            <person name="Perroud P.-F."/>
            <person name="Lindquist E."/>
            <person name="Kamisugi Y."/>
            <person name="Tanahashi T."/>
            <person name="Sakakibara K."/>
            <person name="Fujita T."/>
            <person name="Oishi K."/>
            <person name="Shin-I T."/>
            <person name="Kuroki Y."/>
            <person name="Toyoda A."/>
            <person name="Suzuki Y."/>
            <person name="Hashimoto A."/>
            <person name="Yamaguchi K."/>
            <person name="Sugano A."/>
            <person name="Kohara Y."/>
            <person name="Fujiyama A."/>
            <person name="Anterola A."/>
            <person name="Aoki S."/>
            <person name="Ashton N."/>
            <person name="Barbazuk W.B."/>
            <person name="Barker E."/>
            <person name="Bennetzen J."/>
            <person name="Bezanilla M."/>
            <person name="Blankenship R."/>
            <person name="Cho S.H."/>
            <person name="Dutcher S."/>
            <person name="Estelle M."/>
            <person name="Fawcett J.A."/>
            <person name="Gundlach H."/>
            <person name="Hanada K."/>
            <person name="Heyl A."/>
            <person name="Hicks K.A."/>
            <person name="Hugh J."/>
            <person name="Lohr M."/>
            <person name="Mayer K."/>
            <person name="Melkozernov A."/>
            <person name="Murata T."/>
            <person name="Nelson D."/>
            <person name="Pils B."/>
            <person name="Prigge M."/>
            <person name="Reiss B."/>
            <person name="Renner T."/>
            <person name="Rombauts S."/>
            <person name="Rushton P."/>
            <person name="Sanderfoot A."/>
            <person name="Schween G."/>
            <person name="Shiu S.-H."/>
            <person name="Stueber K."/>
            <person name="Theodoulou F.L."/>
            <person name="Tu H."/>
            <person name="Van de Peer Y."/>
            <person name="Verrier P.J."/>
            <person name="Waters E."/>
            <person name="Wood A."/>
            <person name="Yang L."/>
            <person name="Cove D."/>
            <person name="Cuming A."/>
            <person name="Hasebe M."/>
            <person name="Lucas S."/>
            <person name="Mishler D.B."/>
            <person name="Reski R."/>
            <person name="Grigoriev I."/>
            <person name="Quatrano R.S."/>
            <person name="Boore J.L."/>
        </authorList>
    </citation>
    <scope>NUCLEOTIDE SEQUENCE [LARGE SCALE GENOMIC DNA]</scope>
    <source>
        <strain evidence="2 3">cv. Gransden 2004</strain>
    </source>
</reference>
<sequence>MVAFGSPSILEESFEFQPGRVFINRHNICEFTQLLFSLRIESTVQNVIPARHLALATLRRIYFIYDLDNLDVGAAPECMVCRFDIAIIAECINHPVSLSFSTLRWVALVLV</sequence>
<proteinExistence type="predicted"/>
<accession>A0A2K1KNB4</accession>
<evidence type="ECO:0000313" key="3">
    <source>
        <dbReference type="Proteomes" id="UP000006727"/>
    </source>
</evidence>
<dbReference type="Proteomes" id="UP000006727">
    <property type="component" value="Chromosome 4"/>
</dbReference>
<evidence type="ECO:0000313" key="1">
    <source>
        <dbReference type="EMBL" id="PNR55247.1"/>
    </source>
</evidence>
<gene>
    <name evidence="1" type="ORF">PHYPA_006142</name>
</gene>
<reference evidence="2" key="3">
    <citation type="submission" date="2020-12" db="UniProtKB">
        <authorList>
            <consortium name="EnsemblPlants"/>
        </authorList>
    </citation>
    <scope>IDENTIFICATION</scope>
</reference>
<dbReference type="EnsemblPlants" id="Pp3c4_13110V3.1">
    <property type="protein sequence ID" value="PAC:32919075.CDS.1"/>
    <property type="gene ID" value="Pp3c4_13110"/>
</dbReference>
<reference evidence="1 3" key="2">
    <citation type="journal article" date="2018" name="Plant J.">
        <title>The Physcomitrella patens chromosome-scale assembly reveals moss genome structure and evolution.</title>
        <authorList>
            <person name="Lang D."/>
            <person name="Ullrich K.K."/>
            <person name="Murat F."/>
            <person name="Fuchs J."/>
            <person name="Jenkins J."/>
            <person name="Haas F.B."/>
            <person name="Piednoel M."/>
            <person name="Gundlach H."/>
            <person name="Van Bel M."/>
            <person name="Meyberg R."/>
            <person name="Vives C."/>
            <person name="Morata J."/>
            <person name="Symeonidi A."/>
            <person name="Hiss M."/>
            <person name="Muchero W."/>
            <person name="Kamisugi Y."/>
            <person name="Saleh O."/>
            <person name="Blanc G."/>
            <person name="Decker E.L."/>
            <person name="van Gessel N."/>
            <person name="Grimwood J."/>
            <person name="Hayes R.D."/>
            <person name="Graham S.W."/>
            <person name="Gunter L.E."/>
            <person name="McDaniel S.F."/>
            <person name="Hoernstein S.N.W."/>
            <person name="Larsson A."/>
            <person name="Li F.W."/>
            <person name="Perroud P.F."/>
            <person name="Phillips J."/>
            <person name="Ranjan P."/>
            <person name="Rokshar D.S."/>
            <person name="Rothfels C.J."/>
            <person name="Schneider L."/>
            <person name="Shu S."/>
            <person name="Stevenson D.W."/>
            <person name="Thummler F."/>
            <person name="Tillich M."/>
            <person name="Villarreal Aguilar J.C."/>
            <person name="Widiez T."/>
            <person name="Wong G.K."/>
            <person name="Wymore A."/>
            <person name="Zhang Y."/>
            <person name="Zimmer A.D."/>
            <person name="Quatrano R.S."/>
            <person name="Mayer K.F.X."/>
            <person name="Goodstein D."/>
            <person name="Casacuberta J.M."/>
            <person name="Vandepoele K."/>
            <person name="Reski R."/>
            <person name="Cuming A.C."/>
            <person name="Tuskan G.A."/>
            <person name="Maumus F."/>
            <person name="Salse J."/>
            <person name="Schmutz J."/>
            <person name="Rensing S.A."/>
        </authorList>
    </citation>
    <scope>NUCLEOTIDE SEQUENCE [LARGE SCALE GENOMIC DNA]</scope>
    <source>
        <strain evidence="2 3">cv. Gransden 2004</strain>
    </source>
</reference>
<protein>
    <submittedName>
        <fullName evidence="1 2">Uncharacterized protein</fullName>
    </submittedName>
</protein>
<dbReference type="AlphaFoldDB" id="A0A2K1KNB4"/>
<dbReference type="EMBL" id="ABEU02000004">
    <property type="protein sequence ID" value="PNR55247.1"/>
    <property type="molecule type" value="Genomic_DNA"/>
</dbReference>
<keyword evidence="3" id="KW-1185">Reference proteome</keyword>
<dbReference type="Gramene" id="Pp3c4_13110V3.1">
    <property type="protein sequence ID" value="PAC:32919075.CDS.1"/>
    <property type="gene ID" value="Pp3c4_13110"/>
</dbReference>
<dbReference type="InParanoid" id="A0A2K1KNB4"/>
<evidence type="ECO:0000313" key="2">
    <source>
        <dbReference type="EnsemblPlants" id="PAC:32919075.CDS.1"/>
    </source>
</evidence>
<organism evidence="1">
    <name type="scientific">Physcomitrium patens</name>
    <name type="common">Spreading-leaved earth moss</name>
    <name type="synonym">Physcomitrella patens</name>
    <dbReference type="NCBI Taxonomy" id="3218"/>
    <lineage>
        <taxon>Eukaryota</taxon>
        <taxon>Viridiplantae</taxon>
        <taxon>Streptophyta</taxon>
        <taxon>Embryophyta</taxon>
        <taxon>Bryophyta</taxon>
        <taxon>Bryophytina</taxon>
        <taxon>Bryopsida</taxon>
        <taxon>Funariidae</taxon>
        <taxon>Funariales</taxon>
        <taxon>Funariaceae</taxon>
        <taxon>Physcomitrium</taxon>
    </lineage>
</organism>